<dbReference type="PROSITE" id="PS50853">
    <property type="entry name" value="FN3"/>
    <property type="match status" value="1"/>
</dbReference>
<accession>A0A2M6YPK0</accession>
<sequence>MKKIKRLPTILGLLLVLGAIAGGVVMIKNGPDFFLKASPTLTPSQIKVTNITDNSFTVSWLTEDKTSGFVKYGTEQNLSFTGADDRDQLSGKTDNFNTHHITLKNLKPTTAYFFKIGSGGKIFDSNGQPYQITTAKTAKTSPANDVAYGTVVNQSGQAVEGAIVYLSLANASPASTLTKASGSWVIPLNLIRSADLADWASYDKEASIEEIFIQAGALGTATVVATTKNDSPMPKITLGQNFDFRKIAEITPEEEKIQMEKQATESSKFALEATPAASSTPTATADKELKIINPGQNEKLNTQKPEILGTAPAGETLTITIQSTATYSGTVKVDSQGNWKWSPPANLEPGEHTITASYLDKNGQEQTVSHTFLVLASGTSELPSLTATPSGEATPSPTPTASPSPTPTATDAGRVSMPSTEGGVPSSGYLTPTFLVFIIGCSLIFLGLFLKIKFKEII</sequence>
<dbReference type="InterPro" id="IPR003961">
    <property type="entry name" value="FN3_dom"/>
</dbReference>
<reference evidence="5" key="1">
    <citation type="submission" date="2017-09" db="EMBL/GenBank/DDBJ databases">
        <title>Depth-based differentiation of microbial function through sediment-hosted aquifers and enrichment of novel symbionts in the deep terrestrial subsurface.</title>
        <authorList>
            <person name="Probst A.J."/>
            <person name="Ladd B."/>
            <person name="Jarett J.K."/>
            <person name="Geller-Mcgrath D.E."/>
            <person name="Sieber C.M.K."/>
            <person name="Emerson J.B."/>
            <person name="Anantharaman K."/>
            <person name="Thomas B.C."/>
            <person name="Malmstrom R."/>
            <person name="Stieglmeier M."/>
            <person name="Klingl A."/>
            <person name="Woyke T."/>
            <person name="Ryan C.M."/>
            <person name="Banfield J.F."/>
        </authorList>
    </citation>
    <scope>NUCLEOTIDE SEQUENCE [LARGE SCALE GENOMIC DNA]</scope>
</reference>
<dbReference type="Pfam" id="PF16656">
    <property type="entry name" value="Pur_ac_phosph_N"/>
    <property type="match status" value="1"/>
</dbReference>
<feature type="domain" description="Fibronectin type-III" evidence="3">
    <location>
        <begin position="42"/>
        <end position="140"/>
    </location>
</feature>
<keyword evidence="2" id="KW-0812">Transmembrane</keyword>
<dbReference type="Gene3D" id="2.60.40.380">
    <property type="entry name" value="Purple acid phosphatase-like, N-terminal"/>
    <property type="match status" value="1"/>
</dbReference>
<dbReference type="Proteomes" id="UP000229559">
    <property type="component" value="Unassembled WGS sequence"/>
</dbReference>
<evidence type="ECO:0000256" key="1">
    <source>
        <dbReference type="SAM" id="MobiDB-lite"/>
    </source>
</evidence>
<dbReference type="InterPro" id="IPR015914">
    <property type="entry name" value="PAPs_N"/>
</dbReference>
<dbReference type="InterPro" id="IPR044016">
    <property type="entry name" value="Big_13"/>
</dbReference>
<comment type="caution">
    <text evidence="4">The sequence shown here is derived from an EMBL/GenBank/DDBJ whole genome shotgun (WGS) entry which is preliminary data.</text>
</comment>
<dbReference type="SMART" id="SM00060">
    <property type="entry name" value="FN3"/>
    <property type="match status" value="1"/>
</dbReference>
<evidence type="ECO:0000313" key="5">
    <source>
        <dbReference type="Proteomes" id="UP000229559"/>
    </source>
</evidence>
<dbReference type="SUPFAM" id="SSF49363">
    <property type="entry name" value="Purple acid phosphatase, N-terminal domain"/>
    <property type="match status" value="1"/>
</dbReference>
<protein>
    <recommendedName>
        <fullName evidence="3">Fibronectin type-III domain-containing protein</fullName>
    </recommendedName>
</protein>
<dbReference type="Pfam" id="PF19077">
    <property type="entry name" value="Big_13"/>
    <property type="match status" value="1"/>
</dbReference>
<dbReference type="GO" id="GO:0003993">
    <property type="term" value="F:acid phosphatase activity"/>
    <property type="evidence" value="ECO:0007669"/>
    <property type="project" value="InterPro"/>
</dbReference>
<keyword evidence="2" id="KW-1133">Transmembrane helix</keyword>
<feature type="transmembrane region" description="Helical" evidence="2">
    <location>
        <begin position="429"/>
        <end position="450"/>
    </location>
</feature>
<name>A0A2M6YPK0_9BACT</name>
<dbReference type="InterPro" id="IPR013783">
    <property type="entry name" value="Ig-like_fold"/>
</dbReference>
<evidence type="ECO:0000313" key="4">
    <source>
        <dbReference type="EMBL" id="PIU33065.1"/>
    </source>
</evidence>
<dbReference type="InterPro" id="IPR008963">
    <property type="entry name" value="Purple_acid_Pase-like_N"/>
</dbReference>
<dbReference type="GO" id="GO:0046872">
    <property type="term" value="F:metal ion binding"/>
    <property type="evidence" value="ECO:0007669"/>
    <property type="project" value="InterPro"/>
</dbReference>
<dbReference type="EMBL" id="PEXA01000058">
    <property type="protein sequence ID" value="PIU33065.1"/>
    <property type="molecule type" value="Genomic_DNA"/>
</dbReference>
<evidence type="ECO:0000256" key="2">
    <source>
        <dbReference type="SAM" id="Phobius"/>
    </source>
</evidence>
<feature type="region of interest" description="Disordered" evidence="1">
    <location>
        <begin position="383"/>
        <end position="423"/>
    </location>
</feature>
<feature type="compositionally biased region" description="Pro residues" evidence="1">
    <location>
        <begin position="396"/>
        <end position="406"/>
    </location>
</feature>
<gene>
    <name evidence="4" type="ORF">COT04_02110</name>
</gene>
<feature type="compositionally biased region" description="Low complexity" evidence="1">
    <location>
        <begin position="386"/>
        <end position="395"/>
    </location>
</feature>
<proteinExistence type="predicted"/>
<dbReference type="CDD" id="cd00063">
    <property type="entry name" value="FN3"/>
    <property type="match status" value="1"/>
</dbReference>
<keyword evidence="2" id="KW-0472">Membrane</keyword>
<dbReference type="Gene3D" id="2.60.40.10">
    <property type="entry name" value="Immunoglobulins"/>
    <property type="match status" value="1"/>
</dbReference>
<evidence type="ECO:0000259" key="3">
    <source>
        <dbReference type="PROSITE" id="PS50853"/>
    </source>
</evidence>
<organism evidence="4 5">
    <name type="scientific">Candidatus Shapirobacteria bacterium CG07_land_8_20_14_0_80_39_12</name>
    <dbReference type="NCBI Taxonomy" id="1974480"/>
    <lineage>
        <taxon>Bacteria</taxon>
        <taxon>Candidatus Shapironibacteriota</taxon>
    </lineage>
</organism>
<dbReference type="AlphaFoldDB" id="A0A2M6YPK0"/>